<evidence type="ECO:0000256" key="3">
    <source>
        <dbReference type="ARBA" id="ARBA00022617"/>
    </source>
</evidence>
<dbReference type="PROSITE" id="PS51007">
    <property type="entry name" value="CYTC"/>
    <property type="match status" value="1"/>
</dbReference>
<dbReference type="SUPFAM" id="SSF46626">
    <property type="entry name" value="Cytochrome c"/>
    <property type="match status" value="1"/>
</dbReference>
<dbReference type="PANTHER" id="PTHR32303">
    <property type="entry name" value="QUINOPROTEIN ALCOHOL DEHYDROGENASE (CYTOCHROME C)"/>
    <property type="match status" value="1"/>
</dbReference>
<feature type="region of interest" description="Disordered" evidence="9">
    <location>
        <begin position="556"/>
        <end position="576"/>
    </location>
</feature>
<dbReference type="GO" id="GO:0020037">
    <property type="term" value="F:heme binding"/>
    <property type="evidence" value="ECO:0007669"/>
    <property type="project" value="InterPro"/>
</dbReference>
<organism evidence="12 13">
    <name type="scientific">Rhabdobacter roseus</name>
    <dbReference type="NCBI Taxonomy" id="1655419"/>
    <lineage>
        <taxon>Bacteria</taxon>
        <taxon>Pseudomonadati</taxon>
        <taxon>Bacteroidota</taxon>
        <taxon>Cytophagia</taxon>
        <taxon>Cytophagales</taxon>
        <taxon>Cytophagaceae</taxon>
        <taxon>Rhabdobacter</taxon>
    </lineage>
</organism>
<dbReference type="GO" id="GO:0016020">
    <property type="term" value="C:membrane"/>
    <property type="evidence" value="ECO:0007669"/>
    <property type="project" value="InterPro"/>
</dbReference>
<keyword evidence="5 10" id="KW-0732">Signal</keyword>
<dbReference type="EC" id="1.1.5.2" evidence="12"/>
<dbReference type="InterPro" id="IPR017511">
    <property type="entry name" value="PQQ_mDH"/>
</dbReference>
<dbReference type="PANTHER" id="PTHR32303:SF4">
    <property type="entry name" value="QUINOPROTEIN GLUCOSE DEHYDROGENASE"/>
    <property type="match status" value="1"/>
</dbReference>
<evidence type="ECO:0000256" key="5">
    <source>
        <dbReference type="ARBA" id="ARBA00022729"/>
    </source>
</evidence>
<keyword evidence="7 8" id="KW-0408">Iron</keyword>
<feature type="domain" description="Cytochrome c" evidence="11">
    <location>
        <begin position="477"/>
        <end position="554"/>
    </location>
</feature>
<dbReference type="InterPro" id="IPR011047">
    <property type="entry name" value="Quinoprotein_ADH-like_sf"/>
</dbReference>
<dbReference type="SUPFAM" id="SSF50998">
    <property type="entry name" value="Quinoprotein alcohol dehydrogenase-like"/>
    <property type="match status" value="1"/>
</dbReference>
<keyword evidence="3 8" id="KW-0349">Heme</keyword>
<evidence type="ECO:0000256" key="1">
    <source>
        <dbReference type="ARBA" id="ARBA00001931"/>
    </source>
</evidence>
<evidence type="ECO:0000256" key="6">
    <source>
        <dbReference type="ARBA" id="ARBA00023002"/>
    </source>
</evidence>
<comment type="similarity">
    <text evidence="2">Belongs to the bacterial PQQ dehydrogenase family.</text>
</comment>
<evidence type="ECO:0000256" key="7">
    <source>
        <dbReference type="ARBA" id="ARBA00023004"/>
    </source>
</evidence>
<feature type="chain" id="PRO_5032557628" evidence="10">
    <location>
        <begin position="24"/>
        <end position="726"/>
    </location>
</feature>
<dbReference type="GO" id="GO:0046872">
    <property type="term" value="F:metal ion binding"/>
    <property type="evidence" value="ECO:0007669"/>
    <property type="project" value="UniProtKB-KW"/>
</dbReference>
<keyword evidence="6 12" id="KW-0560">Oxidoreductase</keyword>
<dbReference type="RefSeq" id="WP_425504318.1">
    <property type="nucleotide sequence ID" value="NZ_JACHGF010000017.1"/>
</dbReference>
<dbReference type="InterPro" id="IPR009056">
    <property type="entry name" value="Cyt_c-like_dom"/>
</dbReference>
<dbReference type="InterPro" id="IPR002372">
    <property type="entry name" value="PQQ_rpt_dom"/>
</dbReference>
<dbReference type="EMBL" id="JACHGF010000017">
    <property type="protein sequence ID" value="MBB5287379.1"/>
    <property type="molecule type" value="Genomic_DNA"/>
</dbReference>
<proteinExistence type="inferred from homology"/>
<dbReference type="InterPro" id="IPR036909">
    <property type="entry name" value="Cyt_c-like_dom_sf"/>
</dbReference>
<evidence type="ECO:0000313" key="12">
    <source>
        <dbReference type="EMBL" id="MBB5287379.1"/>
    </source>
</evidence>
<dbReference type="GO" id="GO:0008876">
    <property type="term" value="F:quinoprotein glucose dehydrogenase activity"/>
    <property type="evidence" value="ECO:0007669"/>
    <property type="project" value="UniProtKB-EC"/>
</dbReference>
<protein>
    <submittedName>
        <fullName evidence="12">Quinoprotein glucose dehydrogenase</fullName>
        <ecNumber evidence="12">1.1.5.2</ecNumber>
    </submittedName>
</protein>
<dbReference type="Gene3D" id="1.10.760.10">
    <property type="entry name" value="Cytochrome c-like domain"/>
    <property type="match status" value="1"/>
</dbReference>
<dbReference type="AlphaFoldDB" id="A0A840U6C8"/>
<dbReference type="CDD" id="cd10280">
    <property type="entry name" value="PQQ_mGDH"/>
    <property type="match status" value="1"/>
</dbReference>
<evidence type="ECO:0000313" key="13">
    <source>
        <dbReference type="Proteomes" id="UP000557307"/>
    </source>
</evidence>
<keyword evidence="13" id="KW-1185">Reference proteome</keyword>
<accession>A0A840U6C8</accession>
<sequence length="726" mass="78586">MLPLKKTILRVILLAGAMGAANWACQTGSTDADFASGADWLEYQGGPGRNQYSSLTQIDSSNVTSLEVAWEYHTGDTGQIQCNPIIVDGVLYGMTATTQPFAVDAATGQEIWRKVTEGTDQFSTSRGLVYWKKGDDKRILYTNGPWLYAVNAANGEAITSFGENGRASLKAGLGPTAEDKMVISNTPGTVYDDFIIMPLRVSEGTDAALGHIQAFNIQTGKLAWVFHTIPQPGEYGYDTWPKDTYKNATVGGANNWAGMAVDRKRGIVYIPTGSAAYDFYGADRIGTNLFANTLLALNAKTGERIWHYQLVHHDILDRDPSAPPNLVTLTHNGKRVDAVVQVTKQGYTFVFNRETGEPLFPIEEKPVPQSDIPGEESWPTQPVPVKPAPYARQTFTEDDVSPYAANRQELIELVRKSRSEGPFTPLSQQGTIIYPGLDGGAEWGGAAADPDGILYLNSSEMAWRISLGPSSSPEQLASLSSGHSLYTTNCTPCHGAERKGNPNSGFPSLVDIGGRRSRDYVTNVIRNGKGMMPAFRKFSEKERKALVAFLFDEEKEEPGFAPGDGEAKEPGLGTQKGSQVTYQISGYSKFLDKDGHPAVRPPWGTLNAINLNTGEYLWKVPFGETPELAAKGLPQTGSESYGGPVVTASGLLFIAGTRDGKFRVYDKKTGKLLWEKQLPAAAFATPSTYQVNGRQYVVVACGGTKLGAPGGDSYVAFALPENLIKK</sequence>
<dbReference type="InterPro" id="IPR018391">
    <property type="entry name" value="PQQ_b-propeller_rpt"/>
</dbReference>
<dbReference type="Pfam" id="PF01011">
    <property type="entry name" value="PQQ"/>
    <property type="match status" value="2"/>
</dbReference>
<gene>
    <name evidence="12" type="ORF">HNQ92_005542</name>
</gene>
<keyword evidence="4 8" id="KW-0479">Metal-binding</keyword>
<evidence type="ECO:0000256" key="2">
    <source>
        <dbReference type="ARBA" id="ARBA00008156"/>
    </source>
</evidence>
<dbReference type="Gene3D" id="2.140.10.10">
    <property type="entry name" value="Quinoprotein alcohol dehydrogenase-like superfamily"/>
    <property type="match status" value="2"/>
</dbReference>
<evidence type="ECO:0000256" key="4">
    <source>
        <dbReference type="ARBA" id="ARBA00022723"/>
    </source>
</evidence>
<dbReference type="GO" id="GO:0048038">
    <property type="term" value="F:quinone binding"/>
    <property type="evidence" value="ECO:0007669"/>
    <property type="project" value="InterPro"/>
</dbReference>
<feature type="signal peptide" evidence="10">
    <location>
        <begin position="1"/>
        <end position="23"/>
    </location>
</feature>
<name>A0A840U6C8_9BACT</name>
<reference evidence="12 13" key="1">
    <citation type="submission" date="2020-08" db="EMBL/GenBank/DDBJ databases">
        <title>Genomic Encyclopedia of Type Strains, Phase IV (KMG-IV): sequencing the most valuable type-strain genomes for metagenomic binning, comparative biology and taxonomic classification.</title>
        <authorList>
            <person name="Goeker M."/>
        </authorList>
    </citation>
    <scope>NUCLEOTIDE SEQUENCE [LARGE SCALE GENOMIC DNA]</scope>
    <source>
        <strain evidence="12 13">DSM 105074</strain>
    </source>
</reference>
<evidence type="ECO:0000256" key="9">
    <source>
        <dbReference type="SAM" id="MobiDB-lite"/>
    </source>
</evidence>
<evidence type="ECO:0000259" key="11">
    <source>
        <dbReference type="PROSITE" id="PS51007"/>
    </source>
</evidence>
<comment type="cofactor">
    <cofactor evidence="1">
        <name>pyrroloquinoline quinone</name>
        <dbReference type="ChEBI" id="CHEBI:58442"/>
    </cofactor>
</comment>
<dbReference type="Proteomes" id="UP000557307">
    <property type="component" value="Unassembled WGS sequence"/>
</dbReference>
<evidence type="ECO:0000256" key="10">
    <source>
        <dbReference type="SAM" id="SignalP"/>
    </source>
</evidence>
<dbReference type="GO" id="GO:0009055">
    <property type="term" value="F:electron transfer activity"/>
    <property type="evidence" value="ECO:0007669"/>
    <property type="project" value="InterPro"/>
</dbReference>
<dbReference type="SMART" id="SM00564">
    <property type="entry name" value="PQQ"/>
    <property type="match status" value="4"/>
</dbReference>
<evidence type="ECO:0000256" key="8">
    <source>
        <dbReference type="PROSITE-ProRule" id="PRU00433"/>
    </source>
</evidence>
<comment type="caution">
    <text evidence="12">The sequence shown here is derived from an EMBL/GenBank/DDBJ whole genome shotgun (WGS) entry which is preliminary data.</text>
</comment>